<dbReference type="GO" id="GO:0006696">
    <property type="term" value="P:ergosterol biosynthetic process"/>
    <property type="evidence" value="ECO:0007669"/>
    <property type="project" value="TreeGrafter"/>
</dbReference>
<dbReference type="GO" id="GO:0005829">
    <property type="term" value="C:cytosol"/>
    <property type="evidence" value="ECO:0007669"/>
    <property type="project" value="TreeGrafter"/>
</dbReference>
<dbReference type="GO" id="GO:0004496">
    <property type="term" value="F:mevalonate kinase activity"/>
    <property type="evidence" value="ECO:0007669"/>
    <property type="project" value="UniProtKB-EC"/>
</dbReference>
<evidence type="ECO:0000256" key="1">
    <source>
        <dbReference type="ARBA" id="ARBA00004496"/>
    </source>
</evidence>
<dbReference type="RefSeq" id="XP_007800103.1">
    <property type="nucleotide sequence ID" value="XM_007801912.1"/>
</dbReference>
<dbReference type="PRINTS" id="PR00959">
    <property type="entry name" value="MEVGALKINASE"/>
</dbReference>
<evidence type="ECO:0000256" key="6">
    <source>
        <dbReference type="ARBA" id="ARBA00022679"/>
    </source>
</evidence>
<dbReference type="GO" id="GO:0046872">
    <property type="term" value="F:metal ion binding"/>
    <property type="evidence" value="ECO:0007669"/>
    <property type="project" value="UniProtKB-KW"/>
</dbReference>
<dbReference type="PANTHER" id="PTHR43290:SF2">
    <property type="entry name" value="MEVALONATE KINASE"/>
    <property type="match status" value="1"/>
</dbReference>
<dbReference type="GeneID" id="19243322"/>
<evidence type="ECO:0000256" key="2">
    <source>
        <dbReference type="ARBA" id="ARBA00006495"/>
    </source>
</evidence>
<evidence type="ECO:0000256" key="19">
    <source>
        <dbReference type="RuleBase" id="RU363087"/>
    </source>
</evidence>
<comment type="similarity">
    <text evidence="2 19">Belongs to the GHMP kinase family. Mevalonate kinase subfamily.</text>
</comment>
<evidence type="ECO:0000256" key="16">
    <source>
        <dbReference type="ARBA" id="ARBA00023221"/>
    </source>
</evidence>
<evidence type="ECO:0000256" key="7">
    <source>
        <dbReference type="ARBA" id="ARBA00022723"/>
    </source>
</evidence>
<comment type="catalytic activity">
    <reaction evidence="17">
        <text>(R)-mevalonate + ATP = (R)-5-phosphomevalonate + ADP + H(+)</text>
        <dbReference type="Rhea" id="RHEA:17065"/>
        <dbReference type="ChEBI" id="CHEBI:15378"/>
        <dbReference type="ChEBI" id="CHEBI:30616"/>
        <dbReference type="ChEBI" id="CHEBI:36464"/>
        <dbReference type="ChEBI" id="CHEBI:58146"/>
        <dbReference type="ChEBI" id="CHEBI:456216"/>
        <dbReference type="EC" id="2.7.1.36"/>
    </reaction>
    <physiologicalReaction direction="left-to-right" evidence="17">
        <dbReference type="Rhea" id="RHEA:17066"/>
    </physiologicalReaction>
</comment>
<keyword evidence="6 19" id="KW-0808">Transferase</keyword>
<keyword evidence="8 19" id="KW-0547">Nucleotide-binding</keyword>
<dbReference type="OrthoDB" id="1652964at2759"/>
<dbReference type="InterPro" id="IPR036554">
    <property type="entry name" value="GHMP_kinase_C_sf"/>
</dbReference>
<keyword evidence="9 19" id="KW-0418">Kinase</keyword>
<evidence type="ECO:0000256" key="10">
    <source>
        <dbReference type="ARBA" id="ARBA00022840"/>
    </source>
</evidence>
<comment type="function">
    <text evidence="19">Mevalonate kinase; part of the second module of ergosterol biosynthesis pathway that includes the middle steps of the pathway. The second module is carried out in the vacuole and involves the formation of farnesyl diphosphate, which is also an important intermediate in the biosynthesis of ubiquinone, dolichol, heme and prenylated proteins.</text>
</comment>
<evidence type="ECO:0000256" key="8">
    <source>
        <dbReference type="ARBA" id="ARBA00022741"/>
    </source>
</evidence>
<dbReference type="eggNOG" id="KOG1511">
    <property type="taxonomic scope" value="Eukaryota"/>
</dbReference>
<sequence>MNGSGPVHGRRSSSPMAPPFMVSAPGKVIVFGEHAVVYGKAAMAAAISLRSYLLVTTLSKSHRTVTLVFPDVGLDHTWTIEDLPWSAFANEGKKRRYYDMVTSLDHDLVKAMQPYLADVSIHLPEQERKVHHAAASSFLYLFLSLSSPTAPACIYTLRSTLPIGAGLGSSASICVCISAALLKQIQILSGPHADQPSGEVDTQIERINRWAFVGELCIHGNPSGVDNTVSTRGKAVLFKRTDYNRPPEVTPLKDFPELPLLLVNTKQSRSTSVEVAKVAAMKQKHPTITEATLNSIDEVTNSAHDLITSEGFDVRSDQNLEHLGDLFRINHGHLVSLGVSHPKLEHIRELVDYADIGWTKLTGAGGGGCAISLLKSNADAATIKRLEEKFQEAGFEQYVVTLGGDGVGVLYPSVLYNGTDEKGGEEIDQQKFLRAEGADEIERLVGVGLHEKRVQWKFWR</sequence>
<evidence type="ECO:0000256" key="15">
    <source>
        <dbReference type="ARBA" id="ARBA00023166"/>
    </source>
</evidence>
<dbReference type="PANTHER" id="PTHR43290">
    <property type="entry name" value="MEVALONATE KINASE"/>
    <property type="match status" value="1"/>
</dbReference>
<dbReference type="InterPro" id="IPR014721">
    <property type="entry name" value="Ribsml_uS5_D2-typ_fold_subgr"/>
</dbReference>
<dbReference type="UniPathway" id="UPA00057">
    <property type="reaction ID" value="UER00098"/>
</dbReference>
<name>U1G9T6_ENDPU</name>
<keyword evidence="13 19" id="KW-0756">Sterol biosynthesis</keyword>
<feature type="domain" description="GHMP kinase N-terminal" evidence="20">
    <location>
        <begin position="155"/>
        <end position="230"/>
    </location>
</feature>
<dbReference type="SUPFAM" id="SSF55060">
    <property type="entry name" value="GHMP Kinase, C-terminal domain"/>
    <property type="match status" value="1"/>
</dbReference>
<accession>U1G9T6</accession>
<dbReference type="GO" id="GO:0019287">
    <property type="term" value="P:isopentenyl diphosphate biosynthetic process, mevalonate pathway"/>
    <property type="evidence" value="ECO:0007669"/>
    <property type="project" value="UniProtKB-UniPathway"/>
</dbReference>
<dbReference type="InterPro" id="IPR006205">
    <property type="entry name" value="Mev_gal_kin"/>
</dbReference>
<evidence type="ECO:0000256" key="5">
    <source>
        <dbReference type="ARBA" id="ARBA00022516"/>
    </source>
</evidence>
<dbReference type="OMA" id="LMDFNHG"/>
<comment type="pathway">
    <text evidence="18 19">Isoprenoid biosynthesis; isopentenyl diphosphate biosynthesis via mevalonate pathway; isopentenyl diphosphate from (R)-mevalonate: step 1/3.</text>
</comment>
<dbReference type="Gene3D" id="3.30.230.10">
    <property type="match status" value="1"/>
</dbReference>
<evidence type="ECO:0000256" key="3">
    <source>
        <dbReference type="ARBA" id="ARBA00012103"/>
    </source>
</evidence>
<dbReference type="SUPFAM" id="SSF54211">
    <property type="entry name" value="Ribosomal protein S5 domain 2-like"/>
    <property type="match status" value="1"/>
</dbReference>
<dbReference type="EC" id="2.7.1.36" evidence="3 19"/>
<dbReference type="FunFam" id="3.30.230.10:FF:000027">
    <property type="entry name" value="Mevalonate kinase"/>
    <property type="match status" value="1"/>
</dbReference>
<keyword evidence="7" id="KW-0479">Metal-binding</keyword>
<dbReference type="GO" id="GO:0005524">
    <property type="term" value="F:ATP binding"/>
    <property type="evidence" value="ECO:0007669"/>
    <property type="project" value="UniProtKB-KW"/>
</dbReference>
<dbReference type="Proteomes" id="UP000019373">
    <property type="component" value="Unassembled WGS sequence"/>
</dbReference>
<dbReference type="HOGENOM" id="CLU_017814_1_0_1"/>
<evidence type="ECO:0000256" key="4">
    <source>
        <dbReference type="ARBA" id="ARBA00022490"/>
    </source>
</evidence>
<comment type="subcellular location">
    <subcellularLocation>
        <location evidence="1 19">Cytoplasm</location>
    </subcellularLocation>
</comment>
<dbReference type="AlphaFoldDB" id="U1G9T6"/>
<keyword evidence="4 19" id="KW-0963">Cytoplasm</keyword>
<evidence type="ECO:0000259" key="21">
    <source>
        <dbReference type="Pfam" id="PF08544"/>
    </source>
</evidence>
<evidence type="ECO:0000256" key="17">
    <source>
        <dbReference type="ARBA" id="ARBA00029310"/>
    </source>
</evidence>
<evidence type="ECO:0000256" key="14">
    <source>
        <dbReference type="ARBA" id="ARBA00023098"/>
    </source>
</evidence>
<keyword evidence="5 19" id="KW-0444">Lipid biosynthesis</keyword>
<evidence type="ECO:0000259" key="20">
    <source>
        <dbReference type="Pfam" id="PF00288"/>
    </source>
</evidence>
<dbReference type="InterPro" id="IPR013750">
    <property type="entry name" value="GHMP_kinase_C_dom"/>
</dbReference>
<evidence type="ECO:0000256" key="11">
    <source>
        <dbReference type="ARBA" id="ARBA00022842"/>
    </source>
</evidence>
<keyword evidence="15 19" id="KW-1207">Sterol metabolism</keyword>
<keyword evidence="16 19" id="KW-0753">Steroid metabolism</keyword>
<dbReference type="FunFam" id="3.30.70.890:FF:000003">
    <property type="entry name" value="Mevalonate kinase"/>
    <property type="match status" value="1"/>
</dbReference>
<dbReference type="Gene3D" id="3.30.70.890">
    <property type="entry name" value="GHMP kinase, C-terminal domain"/>
    <property type="match status" value="1"/>
</dbReference>
<dbReference type="EMBL" id="KE720886">
    <property type="protein sequence ID" value="ERF74252.1"/>
    <property type="molecule type" value="Genomic_DNA"/>
</dbReference>
<organism evidence="22 23">
    <name type="scientific">Endocarpon pusillum (strain Z07020 / HMAS-L-300199)</name>
    <name type="common">Lichen-forming fungus</name>
    <dbReference type="NCBI Taxonomy" id="1263415"/>
    <lineage>
        <taxon>Eukaryota</taxon>
        <taxon>Fungi</taxon>
        <taxon>Dikarya</taxon>
        <taxon>Ascomycota</taxon>
        <taxon>Pezizomycotina</taxon>
        <taxon>Eurotiomycetes</taxon>
        <taxon>Chaetothyriomycetidae</taxon>
        <taxon>Verrucariales</taxon>
        <taxon>Verrucariaceae</taxon>
        <taxon>Endocarpon</taxon>
    </lineage>
</organism>
<reference evidence="23" key="1">
    <citation type="journal article" date="2014" name="BMC Genomics">
        <title>Genome characteristics reveal the impact of lichenization on lichen-forming fungus Endocarpon pusillum Hedwig (Verrucariales, Ascomycota).</title>
        <authorList>
            <person name="Wang Y.-Y."/>
            <person name="Liu B."/>
            <person name="Zhang X.-Y."/>
            <person name="Zhou Q.-M."/>
            <person name="Zhang T."/>
            <person name="Li H."/>
            <person name="Yu Y.-F."/>
            <person name="Zhang X.-L."/>
            <person name="Hao X.-Y."/>
            <person name="Wang M."/>
            <person name="Wang L."/>
            <person name="Wei J.-C."/>
        </authorList>
    </citation>
    <scope>NUCLEOTIDE SEQUENCE [LARGE SCALE GENOMIC DNA]</scope>
    <source>
        <strain evidence="23">Z07020 / HMAS-L-300199</strain>
    </source>
</reference>
<dbReference type="Pfam" id="PF00288">
    <property type="entry name" value="GHMP_kinases_N"/>
    <property type="match status" value="1"/>
</dbReference>
<protein>
    <recommendedName>
        <fullName evidence="3 19">Mevalonate kinase</fullName>
        <shortName evidence="19">MK</shortName>
        <ecNumber evidence="3 19">2.7.1.36</ecNumber>
    </recommendedName>
</protein>
<dbReference type="InterPro" id="IPR006203">
    <property type="entry name" value="GHMP_knse_ATP-bd_CS"/>
</dbReference>
<evidence type="ECO:0000256" key="18">
    <source>
        <dbReference type="ARBA" id="ARBA00029438"/>
    </source>
</evidence>
<dbReference type="InterPro" id="IPR006204">
    <property type="entry name" value="GHMP_kinase_N_dom"/>
</dbReference>
<dbReference type="PROSITE" id="PS00627">
    <property type="entry name" value="GHMP_KINASES_ATP"/>
    <property type="match status" value="1"/>
</dbReference>
<gene>
    <name evidence="22" type="ORF">EPUS_08473</name>
</gene>
<keyword evidence="23" id="KW-1185">Reference proteome</keyword>
<evidence type="ECO:0000313" key="22">
    <source>
        <dbReference type="EMBL" id="ERF74252.1"/>
    </source>
</evidence>
<keyword evidence="12 19" id="KW-0752">Steroid biosynthesis</keyword>
<evidence type="ECO:0000313" key="23">
    <source>
        <dbReference type="Proteomes" id="UP000019373"/>
    </source>
</evidence>
<dbReference type="Pfam" id="PF08544">
    <property type="entry name" value="GHMP_kinases_C"/>
    <property type="match status" value="1"/>
</dbReference>
<evidence type="ECO:0000256" key="9">
    <source>
        <dbReference type="ARBA" id="ARBA00022777"/>
    </source>
</evidence>
<dbReference type="NCBIfam" id="TIGR00549">
    <property type="entry name" value="mevalon_kin"/>
    <property type="match status" value="1"/>
</dbReference>
<dbReference type="InterPro" id="IPR020568">
    <property type="entry name" value="Ribosomal_Su5_D2-typ_SF"/>
</dbReference>
<keyword evidence="11" id="KW-0460">Magnesium</keyword>
<evidence type="ECO:0000256" key="12">
    <source>
        <dbReference type="ARBA" id="ARBA00022955"/>
    </source>
</evidence>
<keyword evidence="14 19" id="KW-0443">Lipid metabolism</keyword>
<evidence type="ECO:0000256" key="13">
    <source>
        <dbReference type="ARBA" id="ARBA00023011"/>
    </source>
</evidence>
<keyword evidence="10 19" id="KW-0067">ATP-binding</keyword>
<feature type="domain" description="GHMP kinase C-terminal" evidence="21">
    <location>
        <begin position="318"/>
        <end position="385"/>
    </location>
</feature>
<proteinExistence type="inferred from homology"/>